<dbReference type="Proteomes" id="UP001054945">
    <property type="component" value="Unassembled WGS sequence"/>
</dbReference>
<proteinExistence type="predicted"/>
<name>A0AAV4QRW8_CAEEX</name>
<evidence type="ECO:0008006" key="3">
    <source>
        <dbReference type="Google" id="ProtNLM"/>
    </source>
</evidence>
<sequence length="148" mass="17046">MAMFFGRIVSRATQRCTLFERFSTNASWVTNGSESGRRGKAAASLTASVPMHHPILQMSLWYCHHLVSVHDRPRFWCSPPQKKKNPRDRLQVQVKPHIARRSHELTPSEGQCRVPLRLQTHAGRVDCTRLIKTCVRFDSADGLRRGWR</sequence>
<keyword evidence="2" id="KW-1185">Reference proteome</keyword>
<dbReference type="AlphaFoldDB" id="A0AAV4QRW8"/>
<evidence type="ECO:0000313" key="1">
    <source>
        <dbReference type="EMBL" id="GIY11564.1"/>
    </source>
</evidence>
<dbReference type="EMBL" id="BPLR01006660">
    <property type="protein sequence ID" value="GIY11564.1"/>
    <property type="molecule type" value="Genomic_DNA"/>
</dbReference>
<accession>A0AAV4QRW8</accession>
<protein>
    <recommendedName>
        <fullName evidence="3">Mitochondrial ribosomal protein S14</fullName>
    </recommendedName>
</protein>
<comment type="caution">
    <text evidence="1">The sequence shown here is derived from an EMBL/GenBank/DDBJ whole genome shotgun (WGS) entry which is preliminary data.</text>
</comment>
<reference evidence="1 2" key="1">
    <citation type="submission" date="2021-06" db="EMBL/GenBank/DDBJ databases">
        <title>Caerostris extrusa draft genome.</title>
        <authorList>
            <person name="Kono N."/>
            <person name="Arakawa K."/>
        </authorList>
    </citation>
    <scope>NUCLEOTIDE SEQUENCE [LARGE SCALE GENOMIC DNA]</scope>
</reference>
<organism evidence="1 2">
    <name type="scientific">Caerostris extrusa</name>
    <name type="common">Bark spider</name>
    <name type="synonym">Caerostris bankana</name>
    <dbReference type="NCBI Taxonomy" id="172846"/>
    <lineage>
        <taxon>Eukaryota</taxon>
        <taxon>Metazoa</taxon>
        <taxon>Ecdysozoa</taxon>
        <taxon>Arthropoda</taxon>
        <taxon>Chelicerata</taxon>
        <taxon>Arachnida</taxon>
        <taxon>Araneae</taxon>
        <taxon>Araneomorphae</taxon>
        <taxon>Entelegynae</taxon>
        <taxon>Araneoidea</taxon>
        <taxon>Araneidae</taxon>
        <taxon>Caerostris</taxon>
    </lineage>
</organism>
<evidence type="ECO:0000313" key="2">
    <source>
        <dbReference type="Proteomes" id="UP001054945"/>
    </source>
</evidence>
<gene>
    <name evidence="1" type="ORF">CEXT_748101</name>
</gene>